<dbReference type="AlphaFoldDB" id="A0A934KIU5"/>
<feature type="compositionally biased region" description="Low complexity" evidence="1">
    <location>
        <begin position="28"/>
        <end position="41"/>
    </location>
</feature>
<feature type="compositionally biased region" description="Basic residues" evidence="1">
    <location>
        <begin position="1"/>
        <end position="12"/>
    </location>
</feature>
<dbReference type="RefSeq" id="WP_338179917.1">
    <property type="nucleotide sequence ID" value="NZ_JAEKNQ010000040.1"/>
</dbReference>
<dbReference type="Proteomes" id="UP000620075">
    <property type="component" value="Unassembled WGS sequence"/>
</dbReference>
<name>A0A934KIU5_9BACT</name>
<feature type="transmembrane region" description="Helical" evidence="2">
    <location>
        <begin position="89"/>
        <end position="111"/>
    </location>
</feature>
<evidence type="ECO:0000313" key="3">
    <source>
        <dbReference type="EMBL" id="MBJ7603613.1"/>
    </source>
</evidence>
<proteinExistence type="predicted"/>
<sequence>MAPRKTRRKQQGRRPAGPAAAAPPAPGVAPRAAPGVAAPAAAGQARPVQLNLSAQRNPRRRPGMVVIEDADPGIPLSRVPYFLSDLRKLGLAVALMLLLLVAGSRLIPLVIK</sequence>
<keyword evidence="2" id="KW-0812">Transmembrane</keyword>
<reference evidence="3 4" key="1">
    <citation type="submission" date="2020-10" db="EMBL/GenBank/DDBJ databases">
        <title>Ca. Dormibacterota MAGs.</title>
        <authorList>
            <person name="Montgomery K."/>
        </authorList>
    </citation>
    <scope>NUCLEOTIDE SEQUENCE [LARGE SCALE GENOMIC DNA]</scope>
    <source>
        <strain evidence="3">SC8811_S16_3</strain>
    </source>
</reference>
<organism evidence="3 4">
    <name type="scientific">Candidatus Dormiibacter inghamiae</name>
    <dbReference type="NCBI Taxonomy" id="3127013"/>
    <lineage>
        <taxon>Bacteria</taxon>
        <taxon>Bacillati</taxon>
        <taxon>Candidatus Dormiibacterota</taxon>
        <taxon>Candidatus Dormibacteria</taxon>
        <taxon>Candidatus Dormibacterales</taxon>
        <taxon>Candidatus Dormibacteraceae</taxon>
        <taxon>Candidatus Dormiibacter</taxon>
    </lineage>
</organism>
<comment type="caution">
    <text evidence="3">The sequence shown here is derived from an EMBL/GenBank/DDBJ whole genome shotgun (WGS) entry which is preliminary data.</text>
</comment>
<gene>
    <name evidence="3" type="ORF">JF888_10550</name>
</gene>
<keyword evidence="2" id="KW-0472">Membrane</keyword>
<keyword evidence="2" id="KW-1133">Transmembrane helix</keyword>
<evidence type="ECO:0000256" key="1">
    <source>
        <dbReference type="SAM" id="MobiDB-lite"/>
    </source>
</evidence>
<feature type="region of interest" description="Disordered" evidence="1">
    <location>
        <begin position="1"/>
        <end position="41"/>
    </location>
</feature>
<evidence type="ECO:0000256" key="2">
    <source>
        <dbReference type="SAM" id="Phobius"/>
    </source>
</evidence>
<dbReference type="EMBL" id="JAEKNQ010000040">
    <property type="protein sequence ID" value="MBJ7603613.1"/>
    <property type="molecule type" value="Genomic_DNA"/>
</dbReference>
<accession>A0A934KIU5</accession>
<protein>
    <submittedName>
        <fullName evidence="3">Uncharacterized protein</fullName>
    </submittedName>
</protein>
<evidence type="ECO:0000313" key="4">
    <source>
        <dbReference type="Proteomes" id="UP000620075"/>
    </source>
</evidence>